<keyword evidence="2" id="KW-1185">Reference proteome</keyword>
<reference evidence="1" key="1">
    <citation type="submission" date="2022-07" db="EMBL/GenBank/DDBJ databases">
        <title>Chromosome-level genome of Muraenolepis orangiensis.</title>
        <authorList>
            <person name="Kim J."/>
        </authorList>
    </citation>
    <scope>NUCLEOTIDE SEQUENCE</scope>
    <source>
        <strain evidence="1">KU_S4_2022</strain>
        <tissue evidence="1">Muscle</tissue>
    </source>
</reference>
<sequence>MASKATRRSIVEPVSTRAWTSGMTSNIQDKPSAHRHYRALGSLGWQQLKRPGLSSPFGPGQGCTPASH</sequence>
<protein>
    <submittedName>
        <fullName evidence="1">Uncharacterized protein</fullName>
    </submittedName>
</protein>
<accession>A0A9Q0DNY5</accession>
<comment type="caution">
    <text evidence="1">The sequence shown here is derived from an EMBL/GenBank/DDBJ whole genome shotgun (WGS) entry which is preliminary data.</text>
</comment>
<evidence type="ECO:0000313" key="1">
    <source>
        <dbReference type="EMBL" id="KAJ3592215.1"/>
    </source>
</evidence>
<dbReference type="Proteomes" id="UP001148018">
    <property type="component" value="Unassembled WGS sequence"/>
</dbReference>
<name>A0A9Q0DNY5_9TELE</name>
<dbReference type="AlphaFoldDB" id="A0A9Q0DNY5"/>
<gene>
    <name evidence="1" type="ORF">NHX12_007343</name>
</gene>
<proteinExistence type="predicted"/>
<dbReference type="EMBL" id="JANIIK010000113">
    <property type="protein sequence ID" value="KAJ3592215.1"/>
    <property type="molecule type" value="Genomic_DNA"/>
</dbReference>
<organism evidence="1 2">
    <name type="scientific">Muraenolepis orangiensis</name>
    <name type="common">Patagonian moray cod</name>
    <dbReference type="NCBI Taxonomy" id="630683"/>
    <lineage>
        <taxon>Eukaryota</taxon>
        <taxon>Metazoa</taxon>
        <taxon>Chordata</taxon>
        <taxon>Craniata</taxon>
        <taxon>Vertebrata</taxon>
        <taxon>Euteleostomi</taxon>
        <taxon>Actinopterygii</taxon>
        <taxon>Neopterygii</taxon>
        <taxon>Teleostei</taxon>
        <taxon>Neoteleostei</taxon>
        <taxon>Acanthomorphata</taxon>
        <taxon>Zeiogadaria</taxon>
        <taxon>Gadariae</taxon>
        <taxon>Gadiformes</taxon>
        <taxon>Muraenolepidoidei</taxon>
        <taxon>Muraenolepididae</taxon>
        <taxon>Muraenolepis</taxon>
    </lineage>
</organism>
<evidence type="ECO:0000313" key="2">
    <source>
        <dbReference type="Proteomes" id="UP001148018"/>
    </source>
</evidence>